<reference evidence="9" key="1">
    <citation type="submission" date="2023-07" db="EMBL/GenBank/DDBJ databases">
        <title>Sequencing the genomes of 1000 actinobacteria strains.</title>
        <authorList>
            <person name="Klenk H.-P."/>
        </authorList>
    </citation>
    <scope>NUCLEOTIDE SEQUENCE</scope>
    <source>
        <strain evidence="9">DSM 45977</strain>
    </source>
</reference>
<evidence type="ECO:0000256" key="4">
    <source>
        <dbReference type="ARBA" id="ARBA00022980"/>
    </source>
</evidence>
<proteinExistence type="inferred from homology"/>
<keyword evidence="10" id="KW-1185">Reference proteome</keyword>
<dbReference type="FunFam" id="3.30.1490.10:FF:000001">
    <property type="entry name" value="30S ribosomal protein S8"/>
    <property type="match status" value="1"/>
</dbReference>
<dbReference type="InterPro" id="IPR035987">
    <property type="entry name" value="Ribosomal_uS8_sf"/>
</dbReference>
<comment type="caution">
    <text evidence="9">The sequence shown here is derived from an EMBL/GenBank/DDBJ whole genome shotgun (WGS) entry which is preliminary data.</text>
</comment>
<dbReference type="NCBIfam" id="NF001109">
    <property type="entry name" value="PRK00136.1"/>
    <property type="match status" value="1"/>
</dbReference>
<comment type="function">
    <text evidence="8">One of the primary rRNA binding proteins, it binds directly to 16S rRNA central domain where it helps coordinate assembly of the platform of the 30S subunit.</text>
</comment>
<comment type="similarity">
    <text evidence="1 8">Belongs to the universal ribosomal protein uS8 family.</text>
</comment>
<dbReference type="FunFam" id="3.30.1370.30:FF:000002">
    <property type="entry name" value="30S ribosomal protein S8"/>
    <property type="match status" value="1"/>
</dbReference>
<evidence type="ECO:0000256" key="3">
    <source>
        <dbReference type="ARBA" id="ARBA00022884"/>
    </source>
</evidence>
<dbReference type="GO" id="GO:0005737">
    <property type="term" value="C:cytoplasm"/>
    <property type="evidence" value="ECO:0007669"/>
    <property type="project" value="UniProtKB-ARBA"/>
</dbReference>
<dbReference type="GO" id="GO:0003735">
    <property type="term" value="F:structural constituent of ribosome"/>
    <property type="evidence" value="ECO:0007669"/>
    <property type="project" value="InterPro"/>
</dbReference>
<evidence type="ECO:0000256" key="7">
    <source>
        <dbReference type="ARBA" id="ARBA00046740"/>
    </source>
</evidence>
<dbReference type="GO" id="GO:0019843">
    <property type="term" value="F:rRNA binding"/>
    <property type="evidence" value="ECO:0007669"/>
    <property type="project" value="UniProtKB-UniRule"/>
</dbReference>
<sequence length="184" mass="20248">MYEQSANNPARLRAGNDPDFVQARVQTSRVAVFRHGVVGTHRNRTRKVDKVTMTMTDPIADMLTRLRNGSRAYHDEIVMPHSKLKANIADILQREGYVSGSWTQAGEKGKNLVVELKYGPNREKSMTGLRRVSKPGLRVYAKSTNLPKVLGGLGIAIISTSGGLLTDKQAMKKGVGGEVLAYVW</sequence>
<comment type="subunit">
    <text evidence="7 8">Part of the 30S ribosomal subunit. Contacts proteins S5 and S12.</text>
</comment>
<dbReference type="PANTHER" id="PTHR11758">
    <property type="entry name" value="40S RIBOSOMAL PROTEIN S15A"/>
    <property type="match status" value="1"/>
</dbReference>
<dbReference type="EMBL" id="JAVDXW010000001">
    <property type="protein sequence ID" value="MDR7302485.1"/>
    <property type="molecule type" value="Genomic_DNA"/>
</dbReference>
<dbReference type="InterPro" id="IPR000630">
    <property type="entry name" value="Ribosomal_uS8"/>
</dbReference>
<dbReference type="HAMAP" id="MF_01302_B">
    <property type="entry name" value="Ribosomal_uS8_B"/>
    <property type="match status" value="1"/>
</dbReference>
<dbReference type="GO" id="GO:0005840">
    <property type="term" value="C:ribosome"/>
    <property type="evidence" value="ECO:0007669"/>
    <property type="project" value="UniProtKB-KW"/>
</dbReference>
<dbReference type="Gene3D" id="3.30.1370.30">
    <property type="match status" value="1"/>
</dbReference>
<organism evidence="9 10">
    <name type="scientific">Haloactinomyces albus</name>
    <dbReference type="NCBI Taxonomy" id="1352928"/>
    <lineage>
        <taxon>Bacteria</taxon>
        <taxon>Bacillati</taxon>
        <taxon>Actinomycetota</taxon>
        <taxon>Actinomycetes</taxon>
        <taxon>Actinopolysporales</taxon>
        <taxon>Actinopolysporaceae</taxon>
        <taxon>Haloactinomyces</taxon>
    </lineage>
</organism>
<dbReference type="AlphaFoldDB" id="A0AAE4CLQ7"/>
<protein>
    <recommendedName>
        <fullName evidence="6 8">Small ribosomal subunit protein uS8</fullName>
    </recommendedName>
</protein>
<evidence type="ECO:0000256" key="8">
    <source>
        <dbReference type="HAMAP-Rule" id="MF_01302"/>
    </source>
</evidence>
<dbReference type="GO" id="GO:1990904">
    <property type="term" value="C:ribonucleoprotein complex"/>
    <property type="evidence" value="ECO:0007669"/>
    <property type="project" value="UniProtKB-KW"/>
</dbReference>
<keyword evidence="3 8" id="KW-0694">RNA-binding</keyword>
<name>A0AAE4CLQ7_9ACTN</name>
<dbReference type="Gene3D" id="3.30.1490.10">
    <property type="match status" value="1"/>
</dbReference>
<evidence type="ECO:0000313" key="10">
    <source>
        <dbReference type="Proteomes" id="UP001180845"/>
    </source>
</evidence>
<evidence type="ECO:0000256" key="6">
    <source>
        <dbReference type="ARBA" id="ARBA00035258"/>
    </source>
</evidence>
<keyword evidence="4 8" id="KW-0689">Ribosomal protein</keyword>
<accession>A0AAE4CLQ7</accession>
<gene>
    <name evidence="8" type="primary">rpsH</name>
    <name evidence="9" type="ORF">JOF55_002666</name>
</gene>
<dbReference type="Pfam" id="PF00410">
    <property type="entry name" value="Ribosomal_S8"/>
    <property type="match status" value="1"/>
</dbReference>
<evidence type="ECO:0000256" key="2">
    <source>
        <dbReference type="ARBA" id="ARBA00022730"/>
    </source>
</evidence>
<dbReference type="Proteomes" id="UP001180845">
    <property type="component" value="Unassembled WGS sequence"/>
</dbReference>
<keyword evidence="5 8" id="KW-0687">Ribonucleoprotein</keyword>
<evidence type="ECO:0000256" key="5">
    <source>
        <dbReference type="ARBA" id="ARBA00023274"/>
    </source>
</evidence>
<dbReference type="GO" id="GO:0006412">
    <property type="term" value="P:translation"/>
    <property type="evidence" value="ECO:0007669"/>
    <property type="project" value="UniProtKB-UniRule"/>
</dbReference>
<evidence type="ECO:0000313" key="9">
    <source>
        <dbReference type="EMBL" id="MDR7302485.1"/>
    </source>
</evidence>
<evidence type="ECO:0000256" key="1">
    <source>
        <dbReference type="ARBA" id="ARBA00006471"/>
    </source>
</evidence>
<keyword evidence="2 8" id="KW-0699">rRNA-binding</keyword>
<dbReference type="SUPFAM" id="SSF56047">
    <property type="entry name" value="Ribosomal protein S8"/>
    <property type="match status" value="1"/>
</dbReference>